<feature type="compositionally biased region" description="Gly residues" evidence="1">
    <location>
        <begin position="425"/>
        <end position="444"/>
    </location>
</feature>
<dbReference type="RefSeq" id="WP_167952577.1">
    <property type="nucleotide sequence ID" value="NZ_BAAAPQ010000020.1"/>
</dbReference>
<dbReference type="Proteomes" id="UP000576792">
    <property type="component" value="Unassembled WGS sequence"/>
</dbReference>
<keyword evidence="5" id="KW-1185">Reference proteome</keyword>
<protein>
    <recommendedName>
        <fullName evidence="6">LPXTG-motif cell wall anchor domain-containing protein</fullName>
    </recommendedName>
</protein>
<feature type="transmembrane region" description="Helical" evidence="2">
    <location>
        <begin position="459"/>
        <end position="479"/>
    </location>
</feature>
<feature type="chain" id="PRO_5032390777" description="LPXTG-motif cell wall anchor domain-containing protein" evidence="3">
    <location>
        <begin position="25"/>
        <end position="487"/>
    </location>
</feature>
<comment type="caution">
    <text evidence="4">The sequence shown here is derived from an EMBL/GenBank/DDBJ whole genome shotgun (WGS) entry which is preliminary data.</text>
</comment>
<feature type="compositionally biased region" description="Low complexity" evidence="1">
    <location>
        <begin position="445"/>
        <end position="456"/>
    </location>
</feature>
<reference evidence="4 5" key="1">
    <citation type="submission" date="2020-03" db="EMBL/GenBank/DDBJ databases">
        <title>Sequencing the genomes of 1000 actinobacteria strains.</title>
        <authorList>
            <person name="Klenk H.-P."/>
        </authorList>
    </citation>
    <scope>NUCLEOTIDE SEQUENCE [LARGE SCALE GENOMIC DNA]</scope>
    <source>
        <strain evidence="4 5">DSM 18964</strain>
    </source>
</reference>
<evidence type="ECO:0000256" key="3">
    <source>
        <dbReference type="SAM" id="SignalP"/>
    </source>
</evidence>
<feature type="compositionally biased region" description="Polar residues" evidence="1">
    <location>
        <begin position="72"/>
        <end position="82"/>
    </location>
</feature>
<feature type="region of interest" description="Disordered" evidence="1">
    <location>
        <begin position="23"/>
        <end position="140"/>
    </location>
</feature>
<evidence type="ECO:0008006" key="6">
    <source>
        <dbReference type="Google" id="ProtNLM"/>
    </source>
</evidence>
<feature type="signal peptide" evidence="3">
    <location>
        <begin position="1"/>
        <end position="24"/>
    </location>
</feature>
<keyword evidence="2" id="KW-1133">Transmembrane helix</keyword>
<organism evidence="4 5">
    <name type="scientific">Brevibacterium marinum</name>
    <dbReference type="NCBI Taxonomy" id="418643"/>
    <lineage>
        <taxon>Bacteria</taxon>
        <taxon>Bacillati</taxon>
        <taxon>Actinomycetota</taxon>
        <taxon>Actinomycetes</taxon>
        <taxon>Micrococcales</taxon>
        <taxon>Brevibacteriaceae</taxon>
        <taxon>Brevibacterium</taxon>
    </lineage>
</organism>
<name>A0A846S3F2_9MICO</name>
<evidence type="ECO:0000313" key="5">
    <source>
        <dbReference type="Proteomes" id="UP000576792"/>
    </source>
</evidence>
<accession>A0A846S3F2</accession>
<gene>
    <name evidence="4" type="ORF">BKA07_003711</name>
</gene>
<feature type="region of interest" description="Disordered" evidence="1">
    <location>
        <begin position="424"/>
        <end position="456"/>
    </location>
</feature>
<proteinExistence type="predicted"/>
<evidence type="ECO:0000256" key="1">
    <source>
        <dbReference type="SAM" id="MobiDB-lite"/>
    </source>
</evidence>
<dbReference type="AlphaFoldDB" id="A0A846S3F2"/>
<dbReference type="EMBL" id="JAATJN010000001">
    <property type="protein sequence ID" value="NJC58676.1"/>
    <property type="molecule type" value="Genomic_DNA"/>
</dbReference>
<sequence length="487" mass="50069">MKRLVLAASVALAVPTIGIGPAAAGSLEVAPGNTTQNEPHPVGHAGDDPEGATGTTEPDTDDSAADLGTDGTGTSQGQNGDQDGNESTEPEVPTAPGDEATDPDGDEDDADDDAGEESEPIDASFTLEKTEMTADEIGDPDRGIRYTIDFLTAGDVVTAEPGDDASTTVENDGAYTGTILANTELKTGDTLAVTVTVERAGQETETFSGRVEVVAPDDEGQEAPDSELTVSPKTQGLENFLDTGVAITLTTCVMDEDVDFRVSTKADPDTTVWEQTQTAGEDAAGYAHFVPDGDGGPTWVGEYLVTASCGDRSAETTFTVTEDDSVVEPSLSIEPQKLSGEDFVNRDKGVTMTVTDCEPGSDVQFEVWGHEPSEKLYERTVETDEDGTATVQVYGIENIPEAYVGTYHVVADCSDQDLKGDFVVTGGGSGGDSNGSAGGSGDSGDSGNADSMPRTGAELTGLGAGAALILAGAATIVFARRHAQLGS</sequence>
<evidence type="ECO:0000313" key="4">
    <source>
        <dbReference type="EMBL" id="NJC58676.1"/>
    </source>
</evidence>
<evidence type="ECO:0000256" key="2">
    <source>
        <dbReference type="SAM" id="Phobius"/>
    </source>
</evidence>
<keyword evidence="2" id="KW-0812">Transmembrane</keyword>
<feature type="compositionally biased region" description="Acidic residues" evidence="1">
    <location>
        <begin position="99"/>
        <end position="120"/>
    </location>
</feature>
<keyword evidence="3" id="KW-0732">Signal</keyword>
<keyword evidence="2" id="KW-0472">Membrane</keyword>